<feature type="domain" description="Alpha-L-rhamnosidase concanavalin-like" evidence="5">
    <location>
        <begin position="494"/>
        <end position="587"/>
    </location>
</feature>
<dbReference type="Pfam" id="PF17389">
    <property type="entry name" value="Bac_rhamnosid6H"/>
    <property type="match status" value="1"/>
</dbReference>
<evidence type="ECO:0000256" key="1">
    <source>
        <dbReference type="ARBA" id="ARBA00001445"/>
    </source>
</evidence>
<dbReference type="InterPro" id="IPR008928">
    <property type="entry name" value="6-hairpin_glycosidase_sf"/>
</dbReference>
<dbReference type="Gene3D" id="2.60.420.10">
    <property type="entry name" value="Maltose phosphorylase, domain 3"/>
    <property type="match status" value="1"/>
</dbReference>
<dbReference type="RefSeq" id="WP_184927970.1">
    <property type="nucleotide sequence ID" value="NZ_JACHMO010000001.1"/>
</dbReference>
<comment type="catalytic activity">
    <reaction evidence="1">
        <text>Hydrolysis of terminal non-reducing alpha-L-rhamnose residues in alpha-L-rhamnosides.</text>
        <dbReference type="EC" id="3.2.1.40"/>
    </reaction>
</comment>
<evidence type="ECO:0000313" key="9">
    <source>
        <dbReference type="EMBL" id="MBB5807998.1"/>
    </source>
</evidence>
<dbReference type="PROSITE" id="PS51318">
    <property type="entry name" value="TAT"/>
    <property type="match status" value="1"/>
</dbReference>
<dbReference type="SUPFAM" id="SSF48208">
    <property type="entry name" value="Six-hairpin glycosidases"/>
    <property type="match status" value="1"/>
</dbReference>
<dbReference type="Gene3D" id="2.60.120.260">
    <property type="entry name" value="Galactose-binding domain-like"/>
    <property type="match status" value="2"/>
</dbReference>
<reference evidence="9 10" key="1">
    <citation type="submission" date="2020-08" db="EMBL/GenBank/DDBJ databases">
        <title>Sequencing the genomes of 1000 actinobacteria strains.</title>
        <authorList>
            <person name="Klenk H.-P."/>
        </authorList>
    </citation>
    <scope>NUCLEOTIDE SEQUENCE [LARGE SCALE GENOMIC DNA]</scope>
    <source>
        <strain evidence="9 10">DSM 45486</strain>
    </source>
</reference>
<evidence type="ECO:0000256" key="4">
    <source>
        <dbReference type="SAM" id="SignalP"/>
    </source>
</evidence>
<feature type="signal peptide" evidence="4">
    <location>
        <begin position="1"/>
        <end position="28"/>
    </location>
</feature>
<feature type="domain" description="Alpha-L-rhamnosidase C-terminal" evidence="8">
    <location>
        <begin position="935"/>
        <end position="1007"/>
    </location>
</feature>
<dbReference type="InterPro" id="IPR008902">
    <property type="entry name" value="Rhamnosid_concanavalin"/>
</dbReference>
<keyword evidence="10" id="KW-1185">Reference proteome</keyword>
<dbReference type="GO" id="GO:0030596">
    <property type="term" value="F:alpha-L-rhamnosidase activity"/>
    <property type="evidence" value="ECO:0007669"/>
    <property type="project" value="UniProtKB-EC"/>
</dbReference>
<dbReference type="EC" id="3.2.1.40" evidence="2"/>
<sequence>MAEVRRRAVLGGMAGAAALAAVPLRAQAAEGVRARRLTVEHVADPLGIDVGAPRFSWQLAASGTGRAQSAYRLVVASRPEKLGAPDVWDSRKVRSGEQTAQVYAGPPLRSRTRYHWAVEVWDEAGRPGQAGAAWFETAMLADGDWSADWIGTGAVLTPPVRVLPPRQFTAVPLDAGHTLGQTFRADGPHTGFTVLLKVDGTARCVMSLRQDGPQGTVVAEKVLDGLTGDRYGQAHGRLDFPQPLEPGAYYLELSAGQGNLGWYGLSYDAYPEGTAHVDGVPQTGDRWLCGIPPAPPADPLLRDEFDLPAPVASARLYLAGLGHATAWVNGGRVGDGELSPPATDFDVRSLYTTHDVTALLHQGRNALGIALGRGFFSTRAADTDGSDRARWIAEPRVKAQLEVRLTDGRAVTVTTSPDWLLTEGPTTSDGVYAGESYDARRARALVGWSSPGFDTTGWRPATRVDGPGGRLEAYAGEPVRAGGVIRPKNVTRHGDTWLYDFGVLLSGWTTFTAQLPEGATIRLLHSEKLGASGRIETQTPGGLENAMVDGRFQLDEYTATGTTETWRPSFTYKGFRYVEVTGAPGRLDLAAVPLHNDVADTMDIKVEHPVLQWIADAFHQTALNGLRGQLEPSAMYSKLGWTSSTYRAAQPLLYQFGVAAVMGKWLDDVRLGQAPDGEIPLISPMGTVAGGGLLTPSSTGVYPFLVRRYWLAYGDRTVPEKHYEPVKRYVGWLLGKLDDDIADDVFGDWYPPRPGDTPGPPEGNKLVGTAYVIRTLRDAIALAELLGDTAQVAAWSGRADGITRRFNEVFLDGDTYRTEIPTAYRQTSNAVPLAFGLVPAGRVRAVAARLAAEVEATRHLDTGALGVGALPYALSDHGRADLAHLVLGQRDYPSYGYLRDLGATTFWESWEADSRGRNDPTISSPVSWLVERVVGVEPLEPGWARFRVAPTPVLPSASAALDTVRGRVEVSWRRDGGTLALDVRVPVNAVAEVVLPNGARRLGSGHHHLTSPVG</sequence>
<evidence type="ECO:0000259" key="8">
    <source>
        <dbReference type="Pfam" id="PF17390"/>
    </source>
</evidence>
<feature type="domain" description="Bacterial alpha-L-rhamnosidase N-terminal" evidence="6">
    <location>
        <begin position="311"/>
        <end position="480"/>
    </location>
</feature>
<gene>
    <name evidence="9" type="ORF">F4560_007766</name>
</gene>
<dbReference type="Gene3D" id="2.60.40.10">
    <property type="entry name" value="Immunoglobulins"/>
    <property type="match status" value="1"/>
</dbReference>
<feature type="domain" description="Alpha-L-rhamnosidase six-hairpin glycosidase" evidence="7">
    <location>
        <begin position="608"/>
        <end position="931"/>
    </location>
</feature>
<protein>
    <recommendedName>
        <fullName evidence="2">alpha-L-rhamnosidase</fullName>
        <ecNumber evidence="2">3.2.1.40</ecNumber>
    </recommendedName>
</protein>
<dbReference type="Pfam" id="PF17390">
    <property type="entry name" value="Bac_rhamnosid_C"/>
    <property type="match status" value="1"/>
</dbReference>
<feature type="chain" id="PRO_5031540395" description="alpha-L-rhamnosidase" evidence="4">
    <location>
        <begin position="29"/>
        <end position="1014"/>
    </location>
</feature>
<dbReference type="InterPro" id="IPR035396">
    <property type="entry name" value="Bac_rhamnosid6H"/>
</dbReference>
<keyword evidence="9" id="KW-0326">Glycosidase</keyword>
<name>A0A7W9HU35_9PSEU</name>
<dbReference type="InterPro" id="IPR035398">
    <property type="entry name" value="Bac_rhamnosid_C"/>
</dbReference>
<keyword evidence="4" id="KW-0732">Signal</keyword>
<evidence type="ECO:0000313" key="10">
    <source>
        <dbReference type="Proteomes" id="UP000552097"/>
    </source>
</evidence>
<evidence type="ECO:0000259" key="7">
    <source>
        <dbReference type="Pfam" id="PF17389"/>
    </source>
</evidence>
<keyword evidence="3 9" id="KW-0378">Hydrolase</keyword>
<dbReference type="InterPro" id="IPR013783">
    <property type="entry name" value="Ig-like_fold"/>
</dbReference>
<dbReference type="AlphaFoldDB" id="A0A7W9HU35"/>
<dbReference type="InterPro" id="IPR016007">
    <property type="entry name" value="Alpha_rhamnosid"/>
</dbReference>
<dbReference type="PANTHER" id="PTHR33307:SF6">
    <property type="entry name" value="ALPHA-RHAMNOSIDASE (EUROFUNG)-RELATED"/>
    <property type="match status" value="1"/>
</dbReference>
<dbReference type="Pfam" id="PF08531">
    <property type="entry name" value="Bac_rhamnosid_N"/>
    <property type="match status" value="1"/>
</dbReference>
<organism evidence="9 10">
    <name type="scientific">Saccharothrix ecbatanensis</name>
    <dbReference type="NCBI Taxonomy" id="1105145"/>
    <lineage>
        <taxon>Bacteria</taxon>
        <taxon>Bacillati</taxon>
        <taxon>Actinomycetota</taxon>
        <taxon>Actinomycetes</taxon>
        <taxon>Pseudonocardiales</taxon>
        <taxon>Pseudonocardiaceae</taxon>
        <taxon>Saccharothrix</taxon>
    </lineage>
</organism>
<evidence type="ECO:0000256" key="3">
    <source>
        <dbReference type="ARBA" id="ARBA00022801"/>
    </source>
</evidence>
<dbReference type="GO" id="GO:0005975">
    <property type="term" value="P:carbohydrate metabolic process"/>
    <property type="evidence" value="ECO:0007669"/>
    <property type="project" value="InterPro"/>
</dbReference>
<evidence type="ECO:0000256" key="2">
    <source>
        <dbReference type="ARBA" id="ARBA00012652"/>
    </source>
</evidence>
<dbReference type="PIRSF" id="PIRSF010631">
    <property type="entry name" value="A-rhamnsds"/>
    <property type="match status" value="1"/>
</dbReference>
<dbReference type="PANTHER" id="PTHR33307">
    <property type="entry name" value="ALPHA-RHAMNOSIDASE (EUROFUNG)"/>
    <property type="match status" value="1"/>
</dbReference>
<dbReference type="InterPro" id="IPR006311">
    <property type="entry name" value="TAT_signal"/>
</dbReference>
<dbReference type="Pfam" id="PF05592">
    <property type="entry name" value="Bac_rhamnosid"/>
    <property type="match status" value="1"/>
</dbReference>
<dbReference type="InterPro" id="IPR013737">
    <property type="entry name" value="Bac_rhamnosid_N"/>
</dbReference>
<evidence type="ECO:0000259" key="5">
    <source>
        <dbReference type="Pfam" id="PF05592"/>
    </source>
</evidence>
<dbReference type="Pfam" id="PF25788">
    <property type="entry name" value="Ig_Rha78A_N"/>
    <property type="match status" value="1"/>
</dbReference>
<comment type="caution">
    <text evidence="9">The sequence shown here is derived from an EMBL/GenBank/DDBJ whole genome shotgun (WGS) entry which is preliminary data.</text>
</comment>
<dbReference type="EMBL" id="JACHMO010000001">
    <property type="protein sequence ID" value="MBB5807998.1"/>
    <property type="molecule type" value="Genomic_DNA"/>
</dbReference>
<dbReference type="InterPro" id="IPR012341">
    <property type="entry name" value="6hp_glycosidase-like_sf"/>
</dbReference>
<dbReference type="Gene3D" id="1.50.10.10">
    <property type="match status" value="1"/>
</dbReference>
<dbReference type="Proteomes" id="UP000552097">
    <property type="component" value="Unassembled WGS sequence"/>
</dbReference>
<accession>A0A7W9HU35</accession>
<evidence type="ECO:0000259" key="6">
    <source>
        <dbReference type="Pfam" id="PF08531"/>
    </source>
</evidence>
<proteinExistence type="predicted"/>